<dbReference type="Proteomes" id="UP000051913">
    <property type="component" value="Unassembled WGS sequence"/>
</dbReference>
<feature type="non-terminal residue" evidence="1">
    <location>
        <position position="1"/>
    </location>
</feature>
<dbReference type="EMBL" id="LLXX01000074">
    <property type="protein sequence ID" value="KRR08781.1"/>
    <property type="molecule type" value="Genomic_DNA"/>
</dbReference>
<dbReference type="RefSeq" id="WP_057850450.1">
    <property type="nucleotide sequence ID" value="NZ_LLXX01000074.1"/>
</dbReference>
<name>A0A0R3LUJ5_9BRAD</name>
<comment type="caution">
    <text evidence="1">The sequence shown here is derived from an EMBL/GenBank/DDBJ whole genome shotgun (WGS) entry which is preliminary data.</text>
</comment>
<reference evidence="1 2" key="1">
    <citation type="submission" date="2014-03" db="EMBL/GenBank/DDBJ databases">
        <title>Bradyrhizobium valentinum sp. nov., isolated from effective nodules of Lupinus mariae-josephae, a lupine endemic of basic-lime soils in Eastern Spain.</title>
        <authorList>
            <person name="Duran D."/>
            <person name="Rey L."/>
            <person name="Navarro A."/>
            <person name="Busquets A."/>
            <person name="Imperial J."/>
            <person name="Ruiz-Argueso T."/>
        </authorList>
    </citation>
    <scope>NUCLEOTIDE SEQUENCE [LARGE SCALE GENOMIC DNA]</scope>
    <source>
        <strain evidence="1 2">LmjM3</strain>
    </source>
</reference>
<protein>
    <submittedName>
        <fullName evidence="1">Uncharacterized protein</fullName>
    </submittedName>
</protein>
<evidence type="ECO:0000313" key="2">
    <source>
        <dbReference type="Proteomes" id="UP000051913"/>
    </source>
</evidence>
<dbReference type="AlphaFoldDB" id="A0A0R3LUJ5"/>
<accession>A0A0R3LUJ5</accession>
<organism evidence="1 2">
    <name type="scientific">Bradyrhizobium valentinum</name>
    <dbReference type="NCBI Taxonomy" id="1518501"/>
    <lineage>
        <taxon>Bacteria</taxon>
        <taxon>Pseudomonadati</taxon>
        <taxon>Pseudomonadota</taxon>
        <taxon>Alphaproteobacteria</taxon>
        <taxon>Hyphomicrobiales</taxon>
        <taxon>Nitrobacteraceae</taxon>
        <taxon>Bradyrhizobium</taxon>
    </lineage>
</organism>
<sequence length="81" mass="9147">VQPVVINRNARSRSLGTRNKLNGNKVARSDGAKPLMELPDAFPNDVDYDWYIREAESILIDIGYRSERPTLDQHLLLAAVI</sequence>
<keyword evidence="2" id="KW-1185">Reference proteome</keyword>
<proteinExistence type="predicted"/>
<evidence type="ECO:0000313" key="1">
    <source>
        <dbReference type="EMBL" id="KRR08781.1"/>
    </source>
</evidence>
<gene>
    <name evidence="1" type="ORF">CP49_29640</name>
</gene>